<keyword evidence="3" id="KW-1185">Reference proteome</keyword>
<dbReference type="Pfam" id="PF02498">
    <property type="entry name" value="Bro-N"/>
    <property type="match status" value="1"/>
</dbReference>
<dbReference type="PANTHER" id="PTHR36180:SF2">
    <property type="entry name" value="BRO FAMILY PROTEIN"/>
    <property type="match status" value="1"/>
</dbReference>
<name>A0A2T5J1I5_9GAMM</name>
<dbReference type="EMBL" id="QAON01000003">
    <property type="protein sequence ID" value="PTQ90258.1"/>
    <property type="molecule type" value="Genomic_DNA"/>
</dbReference>
<reference evidence="2 3" key="1">
    <citation type="submission" date="2018-04" db="EMBL/GenBank/DDBJ databases">
        <title>Genomic Encyclopedia of Archaeal and Bacterial Type Strains, Phase II (KMG-II): from individual species to whole genera.</title>
        <authorList>
            <person name="Goeker M."/>
        </authorList>
    </citation>
    <scope>NUCLEOTIDE SEQUENCE [LARGE SCALE GENOMIC DNA]</scope>
    <source>
        <strain evidence="2 3">DSM 5822</strain>
    </source>
</reference>
<sequence>MNNMTIFNFNNTAIRTLLDEQGEPLFCAKDVCDVLDYSNDSDAIQKHCREAGVAKRDLWSGGQNRQMTFINEGNLYRLIIKSNKPQAEPFEAWVCDDVLPTIRKTGSYGQQSNMAANANHHLLATNPKLGVILYYHQQGLPLSRMAVLLGLSVRKVEQGLDKLADIGLLNKDNEQLALL</sequence>
<dbReference type="PANTHER" id="PTHR36180">
    <property type="entry name" value="DNA-BINDING PROTEIN-RELATED-RELATED"/>
    <property type="match status" value="1"/>
</dbReference>
<dbReference type="RefSeq" id="WP_107864709.1">
    <property type="nucleotide sequence ID" value="NZ_QAON01000003.1"/>
</dbReference>
<feature type="domain" description="Bro-N" evidence="1">
    <location>
        <begin position="1"/>
        <end position="106"/>
    </location>
</feature>
<dbReference type="InterPro" id="IPR003497">
    <property type="entry name" value="BRO_N_domain"/>
</dbReference>
<evidence type="ECO:0000259" key="1">
    <source>
        <dbReference type="PROSITE" id="PS51750"/>
    </source>
</evidence>
<dbReference type="OrthoDB" id="9812611at2"/>
<protein>
    <submittedName>
        <fullName evidence="2">BRO family protein</fullName>
    </submittedName>
</protein>
<accession>A0A2T5J1I5</accession>
<dbReference type="AlphaFoldDB" id="A0A2T5J1I5"/>
<dbReference type="PROSITE" id="PS51750">
    <property type="entry name" value="BRO_N"/>
    <property type="match status" value="1"/>
</dbReference>
<dbReference type="Proteomes" id="UP000244223">
    <property type="component" value="Unassembled WGS sequence"/>
</dbReference>
<organism evidence="2 3">
    <name type="scientific">Agitococcus lubricus</name>
    <dbReference type="NCBI Taxonomy" id="1077255"/>
    <lineage>
        <taxon>Bacteria</taxon>
        <taxon>Pseudomonadati</taxon>
        <taxon>Pseudomonadota</taxon>
        <taxon>Gammaproteobacteria</taxon>
        <taxon>Moraxellales</taxon>
        <taxon>Moraxellaceae</taxon>
        <taxon>Agitococcus</taxon>
    </lineage>
</organism>
<evidence type="ECO:0000313" key="3">
    <source>
        <dbReference type="Proteomes" id="UP000244223"/>
    </source>
</evidence>
<proteinExistence type="predicted"/>
<comment type="caution">
    <text evidence="2">The sequence shown here is derived from an EMBL/GenBank/DDBJ whole genome shotgun (WGS) entry which is preliminary data.</text>
</comment>
<evidence type="ECO:0000313" key="2">
    <source>
        <dbReference type="EMBL" id="PTQ90258.1"/>
    </source>
</evidence>
<dbReference type="SMART" id="SM01040">
    <property type="entry name" value="Bro-N"/>
    <property type="match status" value="1"/>
</dbReference>
<gene>
    <name evidence="2" type="ORF">C8N29_10310</name>
</gene>